<accession>A0AAD8JPD0</accession>
<proteinExistence type="predicted"/>
<evidence type="ECO:0000313" key="1">
    <source>
        <dbReference type="EMBL" id="KAK1406271.1"/>
    </source>
</evidence>
<dbReference type="AlphaFoldDB" id="A0AAD8JPD0"/>
<evidence type="ECO:0000313" key="2">
    <source>
        <dbReference type="Proteomes" id="UP001229421"/>
    </source>
</evidence>
<reference evidence="1" key="1">
    <citation type="journal article" date="2023" name="bioRxiv">
        <title>Improved chromosome-level genome assembly for marigold (Tagetes erecta).</title>
        <authorList>
            <person name="Jiang F."/>
            <person name="Yuan L."/>
            <person name="Wang S."/>
            <person name="Wang H."/>
            <person name="Xu D."/>
            <person name="Wang A."/>
            <person name="Fan W."/>
        </authorList>
    </citation>
    <scope>NUCLEOTIDE SEQUENCE</scope>
    <source>
        <strain evidence="1">WSJ</strain>
        <tissue evidence="1">Leaf</tissue>
    </source>
</reference>
<dbReference type="Proteomes" id="UP001229421">
    <property type="component" value="Unassembled WGS sequence"/>
</dbReference>
<name>A0AAD8JPD0_TARER</name>
<protein>
    <submittedName>
        <fullName evidence="1">Uncharacterized protein</fullName>
    </submittedName>
</protein>
<sequence length="108" mass="12436">MASSSSSSDETPIRDKMIETLQEQYHLECASLEDLKKCANLLVKGYQERDQLIKMLMLLPRYPARDAALHLAFMVDQDEVVLLEAIKEIIKTLETSIELKLKHILPYM</sequence>
<dbReference type="EMBL" id="JAUHHV010000012">
    <property type="protein sequence ID" value="KAK1406271.1"/>
    <property type="molecule type" value="Genomic_DNA"/>
</dbReference>
<comment type="caution">
    <text evidence="1">The sequence shown here is derived from an EMBL/GenBank/DDBJ whole genome shotgun (WGS) entry which is preliminary data.</text>
</comment>
<organism evidence="1 2">
    <name type="scientific">Tagetes erecta</name>
    <name type="common">African marigold</name>
    <dbReference type="NCBI Taxonomy" id="13708"/>
    <lineage>
        <taxon>Eukaryota</taxon>
        <taxon>Viridiplantae</taxon>
        <taxon>Streptophyta</taxon>
        <taxon>Embryophyta</taxon>
        <taxon>Tracheophyta</taxon>
        <taxon>Spermatophyta</taxon>
        <taxon>Magnoliopsida</taxon>
        <taxon>eudicotyledons</taxon>
        <taxon>Gunneridae</taxon>
        <taxon>Pentapetalae</taxon>
        <taxon>asterids</taxon>
        <taxon>campanulids</taxon>
        <taxon>Asterales</taxon>
        <taxon>Asteraceae</taxon>
        <taxon>Asteroideae</taxon>
        <taxon>Heliantheae alliance</taxon>
        <taxon>Tageteae</taxon>
        <taxon>Tagetes</taxon>
    </lineage>
</organism>
<gene>
    <name evidence="1" type="ORF">QVD17_41563</name>
</gene>
<keyword evidence="2" id="KW-1185">Reference proteome</keyword>